<feature type="transmembrane region" description="Helical" evidence="9">
    <location>
        <begin position="131"/>
        <end position="150"/>
    </location>
</feature>
<keyword evidence="7 9" id="KW-0496">Mitochondrion</keyword>
<dbReference type="OrthoDB" id="75343at2759"/>
<keyword evidence="9" id="KW-0813">Transport</keyword>
<keyword evidence="9" id="KW-0811">Translocation</keyword>
<keyword evidence="11" id="KW-1185">Reference proteome</keyword>
<dbReference type="GO" id="GO:0030943">
    <property type="term" value="F:mitochondrion targeting sequence binding"/>
    <property type="evidence" value="ECO:0007669"/>
    <property type="project" value="EnsemblFungi"/>
</dbReference>
<evidence type="ECO:0000256" key="7">
    <source>
        <dbReference type="ARBA" id="ARBA00023128"/>
    </source>
</evidence>
<comment type="subcellular location">
    <subcellularLocation>
        <location evidence="1 9">Mitochondrion inner membrane</location>
        <topology evidence="1 9">Multi-pass membrane protein</topology>
    </subcellularLocation>
</comment>
<evidence type="ECO:0000256" key="3">
    <source>
        <dbReference type="ARBA" id="ARBA00020722"/>
    </source>
</evidence>
<dbReference type="Pfam" id="PF02466">
    <property type="entry name" value="Tim17"/>
    <property type="match status" value="1"/>
</dbReference>
<dbReference type="STRING" id="796925.A0A137P8W7"/>
<dbReference type="InterPro" id="IPR039175">
    <property type="entry name" value="TIM22"/>
</dbReference>
<evidence type="ECO:0000313" key="11">
    <source>
        <dbReference type="Proteomes" id="UP000070444"/>
    </source>
</evidence>
<dbReference type="PANTHER" id="PTHR14110">
    <property type="entry name" value="MITOCHONDRIAL IMPORT INNER MEMBRANE TRANSLOCASE SUBUNIT TIM22"/>
    <property type="match status" value="1"/>
</dbReference>
<proteinExistence type="inferred from homology"/>
<sequence>MSGEFRLPQTQEEFEALELDKYCAFKTLLAGGGGFALGGVFGLFMSSLDFAGPSMNPDLHNQSSKIQLKIMAKDMAQRSWSSAKNFAIVGAVYSTTECIIESYRAKSDLQNSVYAGCVTGGILSARAGPSAVIPGCVGFAAFSAAIDYWVRHNM</sequence>
<evidence type="ECO:0000256" key="2">
    <source>
        <dbReference type="ARBA" id="ARBA00008444"/>
    </source>
</evidence>
<organism evidence="10 11">
    <name type="scientific">Conidiobolus coronatus (strain ATCC 28846 / CBS 209.66 / NRRL 28638)</name>
    <name type="common">Delacroixia coronata</name>
    <dbReference type="NCBI Taxonomy" id="796925"/>
    <lineage>
        <taxon>Eukaryota</taxon>
        <taxon>Fungi</taxon>
        <taxon>Fungi incertae sedis</taxon>
        <taxon>Zoopagomycota</taxon>
        <taxon>Entomophthoromycotina</taxon>
        <taxon>Entomophthoromycetes</taxon>
        <taxon>Entomophthorales</taxon>
        <taxon>Ancylistaceae</taxon>
        <taxon>Conidiobolus</taxon>
    </lineage>
</organism>
<dbReference type="OMA" id="QPTNIDY"/>
<evidence type="ECO:0000313" key="10">
    <source>
        <dbReference type="EMBL" id="KXN71443.1"/>
    </source>
</evidence>
<evidence type="ECO:0000256" key="1">
    <source>
        <dbReference type="ARBA" id="ARBA00004448"/>
    </source>
</evidence>
<evidence type="ECO:0000256" key="6">
    <source>
        <dbReference type="ARBA" id="ARBA00022989"/>
    </source>
</evidence>
<evidence type="ECO:0000256" key="8">
    <source>
        <dbReference type="ARBA" id="ARBA00023136"/>
    </source>
</evidence>
<comment type="similarity">
    <text evidence="2 9">Belongs to the Tim17/Tim22/Tim23 family.</text>
</comment>
<accession>A0A137P8W7</accession>
<evidence type="ECO:0000256" key="4">
    <source>
        <dbReference type="ARBA" id="ARBA00022692"/>
    </source>
</evidence>
<keyword evidence="6 9" id="KW-1133">Transmembrane helix</keyword>
<keyword evidence="8 9" id="KW-0472">Membrane</keyword>
<dbReference type="GO" id="GO:0042721">
    <property type="term" value="C:TIM22 mitochondrial import inner membrane insertion complex"/>
    <property type="evidence" value="ECO:0007669"/>
    <property type="project" value="UniProtKB-UniRule"/>
</dbReference>
<dbReference type="GO" id="GO:0008320">
    <property type="term" value="F:protein transmembrane transporter activity"/>
    <property type="evidence" value="ECO:0007669"/>
    <property type="project" value="UniProtKB-UniRule"/>
</dbReference>
<evidence type="ECO:0000256" key="5">
    <source>
        <dbReference type="ARBA" id="ARBA00022792"/>
    </source>
</evidence>
<dbReference type="Proteomes" id="UP000070444">
    <property type="component" value="Unassembled WGS sequence"/>
</dbReference>
<protein>
    <recommendedName>
        <fullName evidence="3 9">Mitochondrial import inner membrane translocase subunit TIM22</fullName>
    </recommendedName>
</protein>
<dbReference type="GO" id="GO:0045039">
    <property type="term" value="P:protein insertion into mitochondrial inner membrane"/>
    <property type="evidence" value="ECO:0007669"/>
    <property type="project" value="UniProtKB-UniRule"/>
</dbReference>
<dbReference type="EMBL" id="KQ964475">
    <property type="protein sequence ID" value="KXN71443.1"/>
    <property type="molecule type" value="Genomic_DNA"/>
</dbReference>
<feature type="transmembrane region" description="Helical" evidence="9">
    <location>
        <begin position="28"/>
        <end position="48"/>
    </location>
</feature>
<dbReference type="GO" id="GO:0005198">
    <property type="term" value="F:structural molecule activity"/>
    <property type="evidence" value="ECO:0007669"/>
    <property type="project" value="EnsemblFungi"/>
</dbReference>
<keyword evidence="5 9" id="KW-0999">Mitochondrion inner membrane</keyword>
<evidence type="ECO:0000256" key="9">
    <source>
        <dbReference type="RuleBase" id="RU367038"/>
    </source>
</evidence>
<keyword evidence="9" id="KW-0653">Protein transport</keyword>
<comment type="subunit">
    <text evidence="9">Component of the TIM22 complex.</text>
</comment>
<reference evidence="10 11" key="1">
    <citation type="journal article" date="2015" name="Genome Biol. Evol.">
        <title>Phylogenomic analyses indicate that early fungi evolved digesting cell walls of algal ancestors of land plants.</title>
        <authorList>
            <person name="Chang Y."/>
            <person name="Wang S."/>
            <person name="Sekimoto S."/>
            <person name="Aerts A.L."/>
            <person name="Choi C."/>
            <person name="Clum A."/>
            <person name="LaButti K.M."/>
            <person name="Lindquist E.A."/>
            <person name="Yee Ngan C."/>
            <person name="Ohm R.A."/>
            <person name="Salamov A.A."/>
            <person name="Grigoriev I.V."/>
            <person name="Spatafora J.W."/>
            <person name="Berbee M.L."/>
        </authorList>
    </citation>
    <scope>NUCLEOTIDE SEQUENCE [LARGE SCALE GENOMIC DNA]</scope>
    <source>
        <strain evidence="10 11">NRRL 28638</strain>
    </source>
</reference>
<dbReference type="AlphaFoldDB" id="A0A137P8W7"/>
<comment type="function">
    <text evidence="9">Essential core component of the TIM22 complex, a complex that mediates the import and insertion of multi-pass transmembrane proteins into the mitochondrial inner membrane. In the TIM22 complex, it constitutes the voltage-activated and signal-gated channel. Forms a twin-pore translocase that uses the membrane potential as external driving force in 2 voltage-dependent steps.</text>
</comment>
<dbReference type="PANTHER" id="PTHR14110:SF0">
    <property type="entry name" value="MITOCHONDRIAL IMPORT INNER MEMBRANE TRANSLOCASE SUBUNIT TIM22"/>
    <property type="match status" value="1"/>
</dbReference>
<gene>
    <name evidence="10" type="ORF">CONCODRAFT_78344</name>
</gene>
<name>A0A137P8W7_CONC2</name>
<keyword evidence="4 9" id="KW-0812">Transmembrane</keyword>